<keyword evidence="5" id="KW-0136">Cellulose degradation</keyword>
<dbReference type="FunFam" id="3.20.20.80:FF:000004">
    <property type="entry name" value="Beta-glucosidase 6-phospho-beta-glucosidase"/>
    <property type="match status" value="1"/>
</dbReference>
<feature type="binding site" evidence="10">
    <location>
        <position position="300"/>
    </location>
    <ligand>
        <name>substrate</name>
    </ligand>
</feature>
<feature type="binding site" evidence="10">
    <location>
        <position position="402"/>
    </location>
    <ligand>
        <name>substrate</name>
    </ligand>
</feature>
<comment type="similarity">
    <text evidence="2 11">Belongs to the glycosyl hydrolase 1 family.</text>
</comment>
<keyword evidence="6" id="KW-0119">Carbohydrate metabolism</keyword>
<dbReference type="GO" id="GO:0008422">
    <property type="term" value="F:beta-glucosidase activity"/>
    <property type="evidence" value="ECO:0007669"/>
    <property type="project" value="UniProtKB-EC"/>
</dbReference>
<evidence type="ECO:0000256" key="5">
    <source>
        <dbReference type="ARBA" id="ARBA00023001"/>
    </source>
</evidence>
<evidence type="ECO:0000256" key="4">
    <source>
        <dbReference type="ARBA" id="ARBA00022801"/>
    </source>
</evidence>
<keyword evidence="4 11" id="KW-0378">Hydrolase</keyword>
<evidence type="ECO:0000256" key="3">
    <source>
        <dbReference type="ARBA" id="ARBA00012744"/>
    </source>
</evidence>
<feature type="active site" description="Proton donor" evidence="9">
    <location>
        <position position="163"/>
    </location>
</feature>
<dbReference type="Pfam" id="PF00232">
    <property type="entry name" value="Glyco_hydro_1"/>
    <property type="match status" value="1"/>
</dbReference>
<dbReference type="RefSeq" id="WP_330931394.1">
    <property type="nucleotide sequence ID" value="NZ_CP119075.1"/>
</dbReference>
<dbReference type="InterPro" id="IPR033132">
    <property type="entry name" value="GH_1_N_CS"/>
</dbReference>
<evidence type="ECO:0000256" key="8">
    <source>
        <dbReference type="ARBA" id="ARBA00023326"/>
    </source>
</evidence>
<dbReference type="AlphaFoldDB" id="A0AAF0CSD8"/>
<dbReference type="SUPFAM" id="SSF51445">
    <property type="entry name" value="(Trans)glycosidases"/>
    <property type="match status" value="1"/>
</dbReference>
<evidence type="ECO:0000256" key="11">
    <source>
        <dbReference type="RuleBase" id="RU361175"/>
    </source>
</evidence>
<name>A0AAF0CSD8_9BACT</name>
<feature type="binding site" evidence="10">
    <location>
        <begin position="409"/>
        <end position="410"/>
    </location>
    <ligand>
        <name>substrate</name>
    </ligand>
</feature>
<keyword evidence="8" id="KW-0624">Polysaccharide degradation</keyword>
<dbReference type="KEGG" id="slom:PXH66_09735"/>
<dbReference type="InterPro" id="IPR001360">
    <property type="entry name" value="Glyco_hydro_1"/>
</dbReference>
<evidence type="ECO:0000256" key="6">
    <source>
        <dbReference type="ARBA" id="ARBA00023277"/>
    </source>
</evidence>
<feature type="binding site" evidence="10">
    <location>
        <position position="17"/>
    </location>
    <ligand>
        <name>substrate</name>
    </ligand>
</feature>
<dbReference type="PANTHER" id="PTHR10353:SF36">
    <property type="entry name" value="LP05116P"/>
    <property type="match status" value="1"/>
</dbReference>
<gene>
    <name evidence="12" type="ORF">PXH66_09735</name>
</gene>
<evidence type="ECO:0000256" key="2">
    <source>
        <dbReference type="ARBA" id="ARBA00010838"/>
    </source>
</evidence>
<keyword evidence="13" id="KW-1185">Reference proteome</keyword>
<feature type="binding site" evidence="10">
    <location>
        <position position="162"/>
    </location>
    <ligand>
        <name>substrate</name>
    </ligand>
</feature>
<evidence type="ECO:0000256" key="9">
    <source>
        <dbReference type="PIRSR" id="PIRSR617736-1"/>
    </source>
</evidence>
<comment type="catalytic activity">
    <reaction evidence="1 11">
        <text>Hydrolysis of terminal, non-reducing beta-D-glucosyl residues with release of beta-D-glucose.</text>
        <dbReference type="EC" id="3.2.1.21"/>
    </reaction>
</comment>
<dbReference type="NCBIfam" id="TIGR03356">
    <property type="entry name" value="BGL"/>
    <property type="match status" value="1"/>
</dbReference>
<reference evidence="12" key="1">
    <citation type="submission" date="2023-03" db="EMBL/GenBank/DDBJ databases">
        <title>Lomoglobus Profundus gen. nov., sp. nov., a novel member of the phylum Verrucomicrobia, isolated from deep-marine sediment of South China Sea.</title>
        <authorList>
            <person name="Ahmad T."/>
            <person name="Ishaq S.E."/>
            <person name="Wang F."/>
        </authorList>
    </citation>
    <scope>NUCLEOTIDE SEQUENCE</scope>
    <source>
        <strain evidence="12">LMO-M01</strain>
    </source>
</reference>
<dbReference type="PROSITE" id="PS00653">
    <property type="entry name" value="GLYCOSYL_HYDROL_F1_2"/>
    <property type="match status" value="1"/>
</dbReference>
<evidence type="ECO:0000256" key="1">
    <source>
        <dbReference type="ARBA" id="ARBA00000448"/>
    </source>
</evidence>
<dbReference type="EC" id="3.2.1.21" evidence="3 11"/>
<sequence>MSFQPDFAWGAATSAYQIEGAAALDGRKPSVWDRFCRQPGRVFEGHTGDVACDHYHRFREDIGLMKEIGLKAYRFSLSWSRVLPDGTGAINEKGLAFYDQLVDGLLEAGIDPWVTFFHWDYPLALQTRGGWLNDESSKWFAEYVQVVTDRLSDRVSHWMTLNEPQCFIGLGHRSGEHAPGDRMEMPHVLRGVHNALLAHGRAVQVIRASANIAPKIGWAPTGDVAVPLTRSEADVNAARDAYWSIEDGSVWNQAWWSDPVIKGAYPQNGLEAYGEAVPPHTDAEMAIISQPLDFYGMNLYNGHLVKAGADGKPEHVMRDPGVPTSHFQWRVTPEALYWGPKWVHERYGLPIAITENGLANQDWVAIDGAVHDPQRIDYVSRYVRELRRAASEGVSVLGYFHWTLMDNFEWAEGYRFRFGLVHVDFTTQQRTLKDSAYWYRDVIHSNGANIPD</sequence>
<evidence type="ECO:0000313" key="12">
    <source>
        <dbReference type="EMBL" id="WED67131.1"/>
    </source>
</evidence>
<evidence type="ECO:0000256" key="10">
    <source>
        <dbReference type="PIRSR" id="PIRSR617736-2"/>
    </source>
</evidence>
<feature type="active site" description="Nucleophile" evidence="9">
    <location>
        <position position="355"/>
    </location>
</feature>
<proteinExistence type="inferred from homology"/>
<evidence type="ECO:0000313" key="13">
    <source>
        <dbReference type="Proteomes" id="UP001218638"/>
    </source>
</evidence>
<protein>
    <recommendedName>
        <fullName evidence="3 11">Beta-glucosidase</fullName>
        <ecNumber evidence="3 11">3.2.1.21</ecNumber>
    </recommendedName>
</protein>
<dbReference type="Gene3D" id="3.20.20.80">
    <property type="entry name" value="Glycosidases"/>
    <property type="match status" value="1"/>
</dbReference>
<dbReference type="InterPro" id="IPR017736">
    <property type="entry name" value="Glyco_hydro_1_beta-glucosidase"/>
</dbReference>
<evidence type="ECO:0000256" key="7">
    <source>
        <dbReference type="ARBA" id="ARBA00023295"/>
    </source>
</evidence>
<keyword evidence="7 11" id="KW-0326">Glycosidase</keyword>
<dbReference type="PANTHER" id="PTHR10353">
    <property type="entry name" value="GLYCOSYL HYDROLASE"/>
    <property type="match status" value="1"/>
</dbReference>
<feature type="binding site" evidence="10">
    <location>
        <position position="118"/>
    </location>
    <ligand>
        <name>substrate</name>
    </ligand>
</feature>
<dbReference type="GO" id="GO:0005829">
    <property type="term" value="C:cytosol"/>
    <property type="evidence" value="ECO:0007669"/>
    <property type="project" value="TreeGrafter"/>
</dbReference>
<dbReference type="PRINTS" id="PR00131">
    <property type="entry name" value="GLHYDRLASE1"/>
</dbReference>
<dbReference type="Proteomes" id="UP001218638">
    <property type="component" value="Chromosome"/>
</dbReference>
<dbReference type="InterPro" id="IPR017853">
    <property type="entry name" value="GH"/>
</dbReference>
<dbReference type="EMBL" id="CP119075">
    <property type="protein sequence ID" value="WED67131.1"/>
    <property type="molecule type" value="Genomic_DNA"/>
</dbReference>
<accession>A0AAF0CSD8</accession>
<dbReference type="GO" id="GO:0030245">
    <property type="term" value="P:cellulose catabolic process"/>
    <property type="evidence" value="ECO:0007669"/>
    <property type="project" value="UniProtKB-KW"/>
</dbReference>
<organism evidence="12 13">
    <name type="scientific">Synoicihabitans lomoniglobus</name>
    <dbReference type="NCBI Taxonomy" id="2909285"/>
    <lineage>
        <taxon>Bacteria</taxon>
        <taxon>Pseudomonadati</taxon>
        <taxon>Verrucomicrobiota</taxon>
        <taxon>Opitutia</taxon>
        <taxon>Opitutales</taxon>
        <taxon>Opitutaceae</taxon>
        <taxon>Synoicihabitans</taxon>
    </lineage>
</organism>